<gene>
    <name evidence="2" type="ORF">NX778_13085</name>
</gene>
<name>A0ABT2CYD9_9BURK</name>
<dbReference type="RefSeq" id="WP_258812191.1">
    <property type="nucleotide sequence ID" value="NZ_JANUGU010000004.1"/>
</dbReference>
<keyword evidence="1" id="KW-0812">Transmembrane</keyword>
<proteinExistence type="predicted"/>
<feature type="transmembrane region" description="Helical" evidence="1">
    <location>
        <begin position="51"/>
        <end position="73"/>
    </location>
</feature>
<organism evidence="2 3">
    <name type="scientific">Massilia terrae</name>
    <dbReference type="NCBI Taxonomy" id="1811224"/>
    <lineage>
        <taxon>Bacteria</taxon>
        <taxon>Pseudomonadati</taxon>
        <taxon>Pseudomonadota</taxon>
        <taxon>Betaproteobacteria</taxon>
        <taxon>Burkholderiales</taxon>
        <taxon>Oxalobacteraceae</taxon>
        <taxon>Telluria group</taxon>
        <taxon>Massilia</taxon>
    </lineage>
</organism>
<protein>
    <submittedName>
        <fullName evidence="2">Superinfection immunity protein</fullName>
    </submittedName>
</protein>
<accession>A0ABT2CYD9</accession>
<evidence type="ECO:0000313" key="2">
    <source>
        <dbReference type="EMBL" id="MCS0658998.1"/>
    </source>
</evidence>
<keyword evidence="1" id="KW-0472">Membrane</keyword>
<dbReference type="EMBL" id="JANUGU010000004">
    <property type="protein sequence ID" value="MCS0658998.1"/>
    <property type="molecule type" value="Genomic_DNA"/>
</dbReference>
<evidence type="ECO:0000256" key="1">
    <source>
        <dbReference type="SAM" id="Phobius"/>
    </source>
</evidence>
<dbReference type="Pfam" id="PF14373">
    <property type="entry name" value="Imm_superinfect"/>
    <property type="match status" value="1"/>
</dbReference>
<reference evidence="2 3" key="1">
    <citation type="submission" date="2022-08" db="EMBL/GenBank/DDBJ databases">
        <title>Reclassification of Massilia species as members of the genera Telluria, Duganella, Pseudoduganella, Mokoshia gen. nov. and Zemynaea gen. nov. using orthogonal and non-orthogonal genome-based approaches.</title>
        <authorList>
            <person name="Bowman J.P."/>
        </authorList>
    </citation>
    <scope>NUCLEOTIDE SEQUENCE [LARGE SCALE GENOMIC DNA]</scope>
    <source>
        <strain evidence="2 3">JCM 31606</strain>
    </source>
</reference>
<dbReference type="InterPro" id="IPR016410">
    <property type="entry name" value="Phage_imm"/>
</dbReference>
<evidence type="ECO:0000313" key="3">
    <source>
        <dbReference type="Proteomes" id="UP001204621"/>
    </source>
</evidence>
<keyword evidence="3" id="KW-1185">Reference proteome</keyword>
<dbReference type="Proteomes" id="UP001204621">
    <property type="component" value="Unassembled WGS sequence"/>
</dbReference>
<keyword evidence="1" id="KW-1133">Transmembrane helix</keyword>
<comment type="caution">
    <text evidence="2">The sequence shown here is derived from an EMBL/GenBank/DDBJ whole genome shotgun (WGS) entry which is preliminary data.</text>
</comment>
<sequence>MKVLRMVIVLVLVAVLYVVRLAVLALGSVARAYLLPAVIASRRNYPKAGRIYWVCGLTGWLLVPWLACLFFVLSHTKSHSMDHMLFHWS</sequence>